<sequence>MALDSRERLIKTINHEDPGKVVVDMGSTTVTGIQAHALRLLREKMGLEEKPVKVNEPFQLLGMIEEDTRECLGIDVVGIDPNYTVYGFENKDWKPWTLPSGDPVEVAGGFEVKEGPDREIYMFPCGDRNTKPCAVLMEGGYFFNNITRIRKPYDEATSSAREDFKNDFAVLSEHKLRNVEEKVNYYYNNTGYGMIYSSILTAMGDMGFLQGPAVKEPDGIRDPQEWLLAYYTAPDYVHDCYEMQAEIAIENAKLLKEATGDKMQVMMVSGTDFGTQNGPYISKDMFREFYLKPFQKVNGWIHENTNWKVFFHTCGSIVELLPDLYEAGVDILNPVQCSAEGMDPVMLKQQWGDRFVFWGGGVDTQKTLPFGTPEEVYEEVSQRLGIFAPGGGFVFNTIHNVQGPTDAENLEAMFAAIADYNKKMENK</sequence>
<keyword evidence="3" id="KW-1185">Reference proteome</keyword>
<keyword evidence="2" id="KW-0489">Methyltransferase</keyword>
<dbReference type="InterPro" id="IPR000257">
    <property type="entry name" value="Uroporphyrinogen_deCOase"/>
</dbReference>
<dbReference type="SUPFAM" id="SSF51726">
    <property type="entry name" value="UROD/MetE-like"/>
    <property type="match status" value="1"/>
</dbReference>
<dbReference type="EMBL" id="JACOON010000007">
    <property type="protein sequence ID" value="MBC5649314.1"/>
    <property type="molecule type" value="Genomic_DNA"/>
</dbReference>
<dbReference type="PANTHER" id="PTHR47099:SF1">
    <property type="entry name" value="METHYLCOBAMIDE:COM METHYLTRANSFERASE MTBA"/>
    <property type="match status" value="1"/>
</dbReference>
<feature type="domain" description="Uroporphyrinogen decarboxylase (URO-D)" evidence="1">
    <location>
        <begin position="220"/>
        <end position="419"/>
    </location>
</feature>
<dbReference type="GO" id="GO:0032259">
    <property type="term" value="P:methylation"/>
    <property type="evidence" value="ECO:0007669"/>
    <property type="project" value="UniProtKB-KW"/>
</dbReference>
<organism evidence="2 3">
    <name type="scientific">Christensenella tenuis</name>
    <dbReference type="NCBI Taxonomy" id="2763033"/>
    <lineage>
        <taxon>Bacteria</taxon>
        <taxon>Bacillati</taxon>
        <taxon>Bacillota</taxon>
        <taxon>Clostridia</taxon>
        <taxon>Christensenellales</taxon>
        <taxon>Christensenellaceae</taxon>
        <taxon>Christensenella</taxon>
    </lineage>
</organism>
<accession>A0ABR7EJY8</accession>
<dbReference type="InterPro" id="IPR052024">
    <property type="entry name" value="Methanogen_methyltrans"/>
</dbReference>
<gene>
    <name evidence="2" type="ORF">H8S18_13285</name>
</gene>
<protein>
    <submittedName>
        <fullName evidence="2">Methyltransferase</fullName>
    </submittedName>
</protein>
<evidence type="ECO:0000259" key="1">
    <source>
        <dbReference type="Pfam" id="PF01208"/>
    </source>
</evidence>
<comment type="caution">
    <text evidence="2">The sequence shown here is derived from an EMBL/GenBank/DDBJ whole genome shotgun (WGS) entry which is preliminary data.</text>
</comment>
<proteinExistence type="predicted"/>
<name>A0ABR7EJY8_9FIRM</name>
<dbReference type="RefSeq" id="WP_186858752.1">
    <property type="nucleotide sequence ID" value="NZ_JACOON010000007.1"/>
</dbReference>
<evidence type="ECO:0000313" key="2">
    <source>
        <dbReference type="EMBL" id="MBC5649314.1"/>
    </source>
</evidence>
<evidence type="ECO:0000313" key="3">
    <source>
        <dbReference type="Proteomes" id="UP000606889"/>
    </source>
</evidence>
<dbReference type="Proteomes" id="UP000606889">
    <property type="component" value="Unassembled WGS sequence"/>
</dbReference>
<reference evidence="2 3" key="1">
    <citation type="submission" date="2020-08" db="EMBL/GenBank/DDBJ databases">
        <title>Genome public.</title>
        <authorList>
            <person name="Liu C."/>
            <person name="Sun Q."/>
        </authorList>
    </citation>
    <scope>NUCLEOTIDE SEQUENCE [LARGE SCALE GENOMIC DNA]</scope>
    <source>
        <strain evidence="2 3">NSJ-35</strain>
    </source>
</reference>
<dbReference type="PANTHER" id="PTHR47099">
    <property type="entry name" value="METHYLCOBAMIDE:COM METHYLTRANSFERASE MTBA"/>
    <property type="match status" value="1"/>
</dbReference>
<keyword evidence="2" id="KW-0808">Transferase</keyword>
<dbReference type="Gene3D" id="3.20.20.210">
    <property type="match status" value="1"/>
</dbReference>
<dbReference type="Pfam" id="PF01208">
    <property type="entry name" value="URO-D"/>
    <property type="match status" value="1"/>
</dbReference>
<dbReference type="GO" id="GO:0008168">
    <property type="term" value="F:methyltransferase activity"/>
    <property type="evidence" value="ECO:0007669"/>
    <property type="project" value="UniProtKB-KW"/>
</dbReference>
<dbReference type="InterPro" id="IPR038071">
    <property type="entry name" value="UROD/MetE-like_sf"/>
</dbReference>